<name>A0A5J9SFG5_9POAL</name>
<protein>
    <submittedName>
        <fullName evidence="2">Uncharacterized protein</fullName>
    </submittedName>
</protein>
<evidence type="ECO:0000256" key="1">
    <source>
        <dbReference type="SAM" id="SignalP"/>
    </source>
</evidence>
<proteinExistence type="predicted"/>
<gene>
    <name evidence="2" type="ORF">EJB05_56761</name>
</gene>
<reference evidence="2 3" key="1">
    <citation type="journal article" date="2019" name="Sci. Rep.">
        <title>A high-quality genome of Eragrostis curvula grass provides insights into Poaceae evolution and supports new strategies to enhance forage quality.</title>
        <authorList>
            <person name="Carballo J."/>
            <person name="Santos B.A.C.M."/>
            <person name="Zappacosta D."/>
            <person name="Garbus I."/>
            <person name="Selva J.P."/>
            <person name="Gallo C.A."/>
            <person name="Diaz A."/>
            <person name="Albertini E."/>
            <person name="Caccamo M."/>
            <person name="Echenique V."/>
        </authorList>
    </citation>
    <scope>NUCLEOTIDE SEQUENCE [LARGE SCALE GENOMIC DNA]</scope>
    <source>
        <strain evidence="3">cv. Victoria</strain>
        <tissue evidence="2">Leaf</tissue>
    </source>
</reference>
<sequence length="111" mass="12583">MDFIIADLVMLVARLLRGSGCWSGYAAIAIFRRLLEKAITQEDGNDVEARVARCLRSSRRGTHRTGTKKMRLDEDQMDANHTRSLFDEAGFNRSARLNLATCSIRLRRLAL</sequence>
<feature type="chain" id="PRO_5023862501" evidence="1">
    <location>
        <begin position="19"/>
        <end position="111"/>
    </location>
</feature>
<feature type="signal peptide" evidence="1">
    <location>
        <begin position="1"/>
        <end position="18"/>
    </location>
</feature>
<evidence type="ECO:0000313" key="2">
    <source>
        <dbReference type="EMBL" id="TVT97961.1"/>
    </source>
</evidence>
<keyword evidence="1" id="KW-0732">Signal</keyword>
<evidence type="ECO:0000313" key="3">
    <source>
        <dbReference type="Proteomes" id="UP000324897"/>
    </source>
</evidence>
<comment type="caution">
    <text evidence="2">The sequence shown here is derived from an EMBL/GenBank/DDBJ whole genome shotgun (WGS) entry which is preliminary data.</text>
</comment>
<dbReference type="AlphaFoldDB" id="A0A5J9SFG5"/>
<keyword evidence="3" id="KW-1185">Reference proteome</keyword>
<feature type="non-terminal residue" evidence="2">
    <location>
        <position position="1"/>
    </location>
</feature>
<accession>A0A5J9SFG5</accession>
<dbReference type="Gramene" id="TVT97961">
    <property type="protein sequence ID" value="TVT97961"/>
    <property type="gene ID" value="EJB05_56761"/>
</dbReference>
<dbReference type="EMBL" id="RWGY01000915">
    <property type="protein sequence ID" value="TVT97961.1"/>
    <property type="molecule type" value="Genomic_DNA"/>
</dbReference>
<dbReference type="Proteomes" id="UP000324897">
    <property type="component" value="Unassembled WGS sequence"/>
</dbReference>
<organism evidence="2 3">
    <name type="scientific">Eragrostis curvula</name>
    <name type="common">weeping love grass</name>
    <dbReference type="NCBI Taxonomy" id="38414"/>
    <lineage>
        <taxon>Eukaryota</taxon>
        <taxon>Viridiplantae</taxon>
        <taxon>Streptophyta</taxon>
        <taxon>Embryophyta</taxon>
        <taxon>Tracheophyta</taxon>
        <taxon>Spermatophyta</taxon>
        <taxon>Magnoliopsida</taxon>
        <taxon>Liliopsida</taxon>
        <taxon>Poales</taxon>
        <taxon>Poaceae</taxon>
        <taxon>PACMAD clade</taxon>
        <taxon>Chloridoideae</taxon>
        <taxon>Eragrostideae</taxon>
        <taxon>Eragrostidinae</taxon>
        <taxon>Eragrostis</taxon>
    </lineage>
</organism>